<gene>
    <name evidence="1" type="ORF">MtrunA17_Chr4g0027901</name>
</gene>
<proteinExistence type="predicted"/>
<dbReference type="Proteomes" id="UP000265566">
    <property type="component" value="Chromosome 4"/>
</dbReference>
<dbReference type="AlphaFoldDB" id="A0A396I738"/>
<dbReference type="EMBL" id="PSQE01000004">
    <property type="protein sequence ID" value="RHN60628.1"/>
    <property type="molecule type" value="Genomic_DNA"/>
</dbReference>
<reference evidence="1" key="1">
    <citation type="journal article" date="2018" name="Nat. Plants">
        <title>Whole-genome landscape of Medicago truncatula symbiotic genes.</title>
        <authorList>
            <person name="Pecrix Y."/>
            <person name="Gamas P."/>
            <person name="Carrere S."/>
        </authorList>
    </citation>
    <scope>NUCLEOTIDE SEQUENCE</scope>
    <source>
        <tissue evidence="1">Leaves</tissue>
    </source>
</reference>
<sequence length="44" mass="5187">MYQFLKLDDVALCWLIMLLFRLNAKILFGGFKQLLMVDNNPLQV</sequence>
<dbReference type="Gramene" id="rna22973">
    <property type="protein sequence ID" value="RHN60628.1"/>
    <property type="gene ID" value="gene22973"/>
</dbReference>
<protein>
    <submittedName>
        <fullName evidence="1">Uncharacterized protein</fullName>
    </submittedName>
</protein>
<comment type="caution">
    <text evidence="1">The sequence shown here is derived from an EMBL/GenBank/DDBJ whole genome shotgun (WGS) entry which is preliminary data.</text>
</comment>
<evidence type="ECO:0000313" key="1">
    <source>
        <dbReference type="EMBL" id="RHN60628.1"/>
    </source>
</evidence>
<accession>A0A396I738</accession>
<name>A0A396I738_MEDTR</name>
<organism evidence="1">
    <name type="scientific">Medicago truncatula</name>
    <name type="common">Barrel medic</name>
    <name type="synonym">Medicago tribuloides</name>
    <dbReference type="NCBI Taxonomy" id="3880"/>
    <lineage>
        <taxon>Eukaryota</taxon>
        <taxon>Viridiplantae</taxon>
        <taxon>Streptophyta</taxon>
        <taxon>Embryophyta</taxon>
        <taxon>Tracheophyta</taxon>
        <taxon>Spermatophyta</taxon>
        <taxon>Magnoliopsida</taxon>
        <taxon>eudicotyledons</taxon>
        <taxon>Gunneridae</taxon>
        <taxon>Pentapetalae</taxon>
        <taxon>rosids</taxon>
        <taxon>fabids</taxon>
        <taxon>Fabales</taxon>
        <taxon>Fabaceae</taxon>
        <taxon>Papilionoideae</taxon>
        <taxon>50 kb inversion clade</taxon>
        <taxon>NPAAA clade</taxon>
        <taxon>Hologalegina</taxon>
        <taxon>IRL clade</taxon>
        <taxon>Trifolieae</taxon>
        <taxon>Medicago</taxon>
    </lineage>
</organism>